<evidence type="ECO:0000313" key="1">
    <source>
        <dbReference type="EMBL" id="VVO18020.1"/>
    </source>
</evidence>
<protein>
    <submittedName>
        <fullName evidence="1">Uncharacterized protein</fullName>
    </submittedName>
</protein>
<dbReference type="Proteomes" id="UP000326018">
    <property type="component" value="Unassembled WGS sequence"/>
</dbReference>
<sequence>MYTASTYTMLITSTARAAHAHNGNNWITAAADR</sequence>
<evidence type="ECO:0000313" key="2">
    <source>
        <dbReference type="Proteomes" id="UP000326018"/>
    </source>
</evidence>
<gene>
    <name evidence="1" type="ORF">PS712_03998</name>
</gene>
<accession>A0A5E7DK99</accession>
<reference evidence="1 2" key="1">
    <citation type="submission" date="2019-09" db="EMBL/GenBank/DDBJ databases">
        <authorList>
            <person name="Chandra G."/>
            <person name="Truman W A."/>
        </authorList>
    </citation>
    <scope>NUCLEOTIDE SEQUENCE [LARGE SCALE GENOMIC DNA]</scope>
    <source>
        <strain evidence="1">PS712</strain>
    </source>
</reference>
<organism evidence="1 2">
    <name type="scientific">Pseudomonas fluorescens</name>
    <dbReference type="NCBI Taxonomy" id="294"/>
    <lineage>
        <taxon>Bacteria</taxon>
        <taxon>Pseudomonadati</taxon>
        <taxon>Pseudomonadota</taxon>
        <taxon>Gammaproteobacteria</taxon>
        <taxon>Pseudomonadales</taxon>
        <taxon>Pseudomonadaceae</taxon>
        <taxon>Pseudomonas</taxon>
    </lineage>
</organism>
<dbReference type="AlphaFoldDB" id="A0A5E7DK99"/>
<proteinExistence type="predicted"/>
<dbReference type="EMBL" id="CABVIB010000022">
    <property type="protein sequence ID" value="VVO18020.1"/>
    <property type="molecule type" value="Genomic_DNA"/>
</dbReference>
<name>A0A5E7DK99_PSEFL</name>